<name>A0A2I2FQY4_9EURO</name>
<comment type="caution">
    <text evidence="1">The sequence shown here is derived from an EMBL/GenBank/DDBJ whole genome shotgun (WGS) entry which is preliminary data.</text>
</comment>
<dbReference type="GO" id="GO:0043457">
    <property type="term" value="P:regulation of cellular respiration"/>
    <property type="evidence" value="ECO:0007669"/>
    <property type="project" value="InterPro"/>
</dbReference>
<accession>A0A2I2FQY4</accession>
<dbReference type="Proteomes" id="UP000234275">
    <property type="component" value="Unassembled WGS sequence"/>
</dbReference>
<proteinExistence type="predicted"/>
<dbReference type="PANTHER" id="PTHR47188">
    <property type="entry name" value="PROTEIN TAR1"/>
    <property type="match status" value="1"/>
</dbReference>
<dbReference type="EMBL" id="MSFO01000014">
    <property type="protein sequence ID" value="PLB43019.1"/>
    <property type="molecule type" value="Genomic_DNA"/>
</dbReference>
<dbReference type="PANTHER" id="PTHR47188:SF1">
    <property type="entry name" value="PROTEIN TAR1"/>
    <property type="match status" value="1"/>
</dbReference>
<reference evidence="1 2" key="1">
    <citation type="submission" date="2016-12" db="EMBL/GenBank/DDBJ databases">
        <title>The genomes of Aspergillus section Nigri reveals drivers in fungal speciation.</title>
        <authorList>
            <consortium name="DOE Joint Genome Institute"/>
            <person name="Vesth T.C."/>
            <person name="Nybo J."/>
            <person name="Theobald S."/>
            <person name="Brandl J."/>
            <person name="Frisvad J.C."/>
            <person name="Nielsen K.F."/>
            <person name="Lyhne E.K."/>
            <person name="Kogle M.E."/>
            <person name="Kuo A."/>
            <person name="Riley R."/>
            <person name="Clum A."/>
            <person name="Nolan M."/>
            <person name="Lipzen A."/>
            <person name="Salamov A."/>
            <person name="Henrissat B."/>
            <person name="Wiebenga A."/>
            <person name="De Vries R.P."/>
            <person name="Grigoriev I.V."/>
            <person name="Mortensen U.H."/>
            <person name="Andersen M.R."/>
            <person name="Baker S.E."/>
        </authorList>
    </citation>
    <scope>NUCLEOTIDE SEQUENCE [LARGE SCALE GENOMIC DNA]</scope>
    <source>
        <strain evidence="1 2">IBT 23096</strain>
    </source>
</reference>
<dbReference type="InterPro" id="IPR044792">
    <property type="entry name" value="TAR1"/>
</dbReference>
<dbReference type="AlphaFoldDB" id="A0A2I2FQY4"/>
<evidence type="ECO:0000313" key="1">
    <source>
        <dbReference type="EMBL" id="PLB43019.1"/>
    </source>
</evidence>
<evidence type="ECO:0000313" key="2">
    <source>
        <dbReference type="Proteomes" id="UP000234275"/>
    </source>
</evidence>
<gene>
    <name evidence="1" type="ORF">P170DRAFT_78374</name>
</gene>
<dbReference type="VEuPathDB" id="FungiDB:P170DRAFT_78374"/>
<keyword evidence="2" id="KW-1185">Reference proteome</keyword>
<sequence length="160" mass="17791">MLDSLVRVSRRVVYNHYASVRAEARSSVQAGSIAPPAIRCPKGTTFRGPLTCRPNRRWPAHGEVHRHECRLNPAGESGRKRFPFNNFTCFLTLFSKCFSSFDHSTCALSVSGQYLALDEIYHPFRAAFPTTRLVEGASHGRGHPVPDGILTLYDGPFQGT</sequence>
<protein>
    <submittedName>
        <fullName evidence="1">Uncharacterized protein</fullName>
    </submittedName>
</protein>
<organism evidence="1 2">
    <name type="scientific">Aspergillus steynii IBT 23096</name>
    <dbReference type="NCBI Taxonomy" id="1392250"/>
    <lineage>
        <taxon>Eukaryota</taxon>
        <taxon>Fungi</taxon>
        <taxon>Dikarya</taxon>
        <taxon>Ascomycota</taxon>
        <taxon>Pezizomycotina</taxon>
        <taxon>Eurotiomycetes</taxon>
        <taxon>Eurotiomycetidae</taxon>
        <taxon>Eurotiales</taxon>
        <taxon>Aspergillaceae</taxon>
        <taxon>Aspergillus</taxon>
        <taxon>Aspergillus subgen. Circumdati</taxon>
    </lineage>
</organism>